<gene>
    <name evidence="2" type="ORF">P171DRAFT_55096</name>
</gene>
<evidence type="ECO:0000313" key="2">
    <source>
        <dbReference type="EMBL" id="KAF2443049.1"/>
    </source>
</evidence>
<name>A0A9P4PDI5_9PLEO</name>
<dbReference type="AlphaFoldDB" id="A0A9P4PDI5"/>
<reference evidence="2" key="1">
    <citation type="journal article" date="2020" name="Stud. Mycol.">
        <title>101 Dothideomycetes genomes: a test case for predicting lifestyles and emergence of pathogens.</title>
        <authorList>
            <person name="Haridas S."/>
            <person name="Albert R."/>
            <person name="Binder M."/>
            <person name="Bloem J."/>
            <person name="Labutti K."/>
            <person name="Salamov A."/>
            <person name="Andreopoulos B."/>
            <person name="Baker S."/>
            <person name="Barry K."/>
            <person name="Bills G."/>
            <person name="Bluhm B."/>
            <person name="Cannon C."/>
            <person name="Castanera R."/>
            <person name="Culley D."/>
            <person name="Daum C."/>
            <person name="Ezra D."/>
            <person name="Gonzalez J."/>
            <person name="Henrissat B."/>
            <person name="Kuo A."/>
            <person name="Liang C."/>
            <person name="Lipzen A."/>
            <person name="Lutzoni F."/>
            <person name="Magnuson J."/>
            <person name="Mondo S."/>
            <person name="Nolan M."/>
            <person name="Ohm R."/>
            <person name="Pangilinan J."/>
            <person name="Park H.-J."/>
            <person name="Ramirez L."/>
            <person name="Alfaro M."/>
            <person name="Sun H."/>
            <person name="Tritt A."/>
            <person name="Yoshinaga Y."/>
            <person name="Zwiers L.-H."/>
            <person name="Turgeon B."/>
            <person name="Goodwin S."/>
            <person name="Spatafora J."/>
            <person name="Crous P."/>
            <person name="Grigoriev I."/>
        </authorList>
    </citation>
    <scope>NUCLEOTIDE SEQUENCE</scope>
    <source>
        <strain evidence="2">CBS 690.94</strain>
    </source>
</reference>
<feature type="region of interest" description="Disordered" evidence="1">
    <location>
        <begin position="23"/>
        <end position="44"/>
    </location>
</feature>
<accession>A0A9P4PDI5</accession>
<protein>
    <submittedName>
        <fullName evidence="2">Uncharacterized protein</fullName>
    </submittedName>
</protein>
<comment type="caution">
    <text evidence="2">The sequence shown here is derived from an EMBL/GenBank/DDBJ whole genome shotgun (WGS) entry which is preliminary data.</text>
</comment>
<organism evidence="2 3">
    <name type="scientific">Karstenula rhodostoma CBS 690.94</name>
    <dbReference type="NCBI Taxonomy" id="1392251"/>
    <lineage>
        <taxon>Eukaryota</taxon>
        <taxon>Fungi</taxon>
        <taxon>Dikarya</taxon>
        <taxon>Ascomycota</taxon>
        <taxon>Pezizomycotina</taxon>
        <taxon>Dothideomycetes</taxon>
        <taxon>Pleosporomycetidae</taxon>
        <taxon>Pleosporales</taxon>
        <taxon>Massarineae</taxon>
        <taxon>Didymosphaeriaceae</taxon>
        <taxon>Karstenula</taxon>
    </lineage>
</organism>
<keyword evidence="3" id="KW-1185">Reference proteome</keyword>
<dbReference type="Proteomes" id="UP000799764">
    <property type="component" value="Unassembled WGS sequence"/>
</dbReference>
<evidence type="ECO:0000256" key="1">
    <source>
        <dbReference type="SAM" id="MobiDB-lite"/>
    </source>
</evidence>
<sequence length="181" mass="20295">MYMCMYIAPHRIASHRIAPHQAKTASLVSHPSHTSHPRKPSMYDGHVKPRHALGSVWYGMVWYGATPQHPTPPQPAPSNPRLFPLSIPCVDTFLYHVFYSAKTSSYNTHSHITMLHNSQSVILSIGLCDTTSWFVSTIRKSYFTATNANCICPLCPDRIVVKKSRNLGIFAQDTDTEKGTK</sequence>
<evidence type="ECO:0000313" key="3">
    <source>
        <dbReference type="Proteomes" id="UP000799764"/>
    </source>
</evidence>
<proteinExistence type="predicted"/>
<dbReference type="EMBL" id="MU001503">
    <property type="protein sequence ID" value="KAF2443049.1"/>
    <property type="molecule type" value="Genomic_DNA"/>
</dbReference>
<feature type="compositionally biased region" description="Polar residues" evidence="1">
    <location>
        <begin position="23"/>
        <end position="32"/>
    </location>
</feature>